<dbReference type="PANTHER" id="PTHR30469:SF12">
    <property type="entry name" value="MULTIDRUG RESISTANCE PROTEIN MDTA"/>
    <property type="match status" value="1"/>
</dbReference>
<comment type="similarity">
    <text evidence="3">Belongs to the membrane fusion protein (MFP) (TC 8.A.1) family.</text>
</comment>
<evidence type="ECO:0000259" key="10">
    <source>
        <dbReference type="Pfam" id="PF25917"/>
    </source>
</evidence>
<keyword evidence="4" id="KW-1003">Cell membrane</keyword>
<dbReference type="Gene3D" id="2.40.420.20">
    <property type="match status" value="1"/>
</dbReference>
<evidence type="ECO:0000313" key="13">
    <source>
        <dbReference type="EMBL" id="SPZ16727.1"/>
    </source>
</evidence>
<dbReference type="Gene3D" id="2.40.30.170">
    <property type="match status" value="1"/>
</dbReference>
<evidence type="ECO:0000256" key="6">
    <source>
        <dbReference type="ARBA" id="ARBA00023054"/>
    </source>
</evidence>
<feature type="domain" description="Multidrug resistance protein MdtA-like beta-barrel" evidence="11">
    <location>
        <begin position="211"/>
        <end position="292"/>
    </location>
</feature>
<feature type="region of interest" description="Disordered" evidence="8">
    <location>
        <begin position="357"/>
        <end position="378"/>
    </location>
</feature>
<comment type="subcellular location">
    <subcellularLocation>
        <location evidence="1">Cell inner membrane</location>
    </subcellularLocation>
    <subcellularLocation>
        <location evidence="2">Membrane</location>
        <topology evidence="2">Lipid-anchor</topology>
    </subcellularLocation>
</comment>
<accession>A0A2X2D7L2</accession>
<dbReference type="InterPro" id="IPR006143">
    <property type="entry name" value="RND_pump_MFP"/>
</dbReference>
<dbReference type="EMBL" id="UAUF01000016">
    <property type="protein sequence ID" value="SPZ16727.1"/>
    <property type="molecule type" value="Genomic_DNA"/>
</dbReference>
<dbReference type="Pfam" id="PF25989">
    <property type="entry name" value="YknX_C"/>
    <property type="match status" value="1"/>
</dbReference>
<sequence>MRRIRVLFVIIIIGLVGTGLYFQHSPPSEQSSSTPTIVPVVTQTVERRDVPVLLRALGHVRPLSNIEVRPQVEGLLVSLPVREGQRVRKGDLLAQIDDRAIRANVRQVEAERDVTRAELDIARTDLRRYQGLVRDHAAPAQTLDQQKALVAQLEATLDLREAAVAAAKVQLSYTRLYSPIEGRVGIRNTFEGSLVRASDTTSLFSIVQTNPISIEASLPQSRLPDLQRMLAQKNEASVRAYYEDGGALIAEGKLSLIDNRVDESTGTLRVKALFANGDEHLWPDQSVVVAFQSQLLKDALVITSQAIRQGAEGTYVWRVEHGKATPVTVKLIHDADGLAVVEGLQVGDQVVVDGQSRLRPGTEVKSTQGTEPVEGNRS</sequence>
<evidence type="ECO:0000259" key="11">
    <source>
        <dbReference type="Pfam" id="PF25944"/>
    </source>
</evidence>
<evidence type="ECO:0000256" key="8">
    <source>
        <dbReference type="SAM" id="MobiDB-lite"/>
    </source>
</evidence>
<dbReference type="AlphaFoldDB" id="A0A2X2D7L2"/>
<dbReference type="InterPro" id="IPR058625">
    <property type="entry name" value="MdtA-like_BSH"/>
</dbReference>
<dbReference type="GO" id="GO:1990281">
    <property type="term" value="C:efflux pump complex"/>
    <property type="evidence" value="ECO:0007669"/>
    <property type="project" value="TreeGrafter"/>
</dbReference>
<evidence type="ECO:0000259" key="12">
    <source>
        <dbReference type="Pfam" id="PF25989"/>
    </source>
</evidence>
<proteinExistence type="inferred from homology"/>
<evidence type="ECO:0000256" key="3">
    <source>
        <dbReference type="ARBA" id="ARBA00009477"/>
    </source>
</evidence>
<reference evidence="13 14" key="1">
    <citation type="submission" date="2018-06" db="EMBL/GenBank/DDBJ databases">
        <authorList>
            <consortium name="Pathogen Informatics"/>
            <person name="Doyle S."/>
        </authorList>
    </citation>
    <scope>NUCLEOTIDE SEQUENCE [LARGE SCALE GENOMIC DNA]</scope>
    <source>
        <strain evidence="13 14">NCTC11842</strain>
    </source>
</reference>
<feature type="domain" description="Multidrug resistance protein MdtA-like barrel-sandwich hybrid" evidence="10">
    <location>
        <begin position="66"/>
        <end position="203"/>
    </location>
</feature>
<dbReference type="Pfam" id="PF25944">
    <property type="entry name" value="Beta-barrel_RND"/>
    <property type="match status" value="1"/>
</dbReference>
<keyword evidence="5" id="KW-0997">Cell inner membrane</keyword>
<dbReference type="RefSeq" id="WP_112298031.1">
    <property type="nucleotide sequence ID" value="NZ_UAUF01000016.1"/>
</dbReference>
<keyword evidence="7" id="KW-0472">Membrane</keyword>
<evidence type="ECO:0000256" key="2">
    <source>
        <dbReference type="ARBA" id="ARBA00004635"/>
    </source>
</evidence>
<evidence type="ECO:0000313" key="14">
    <source>
        <dbReference type="Proteomes" id="UP000250443"/>
    </source>
</evidence>
<dbReference type="PANTHER" id="PTHR30469">
    <property type="entry name" value="MULTIDRUG RESISTANCE PROTEIN MDTA"/>
    <property type="match status" value="1"/>
</dbReference>
<feature type="domain" description="Multidrug resistance protein MdtA-like alpha-helical hairpin" evidence="9">
    <location>
        <begin position="106"/>
        <end position="174"/>
    </location>
</feature>
<evidence type="ECO:0000256" key="5">
    <source>
        <dbReference type="ARBA" id="ARBA00022519"/>
    </source>
</evidence>
<keyword evidence="6" id="KW-0175">Coiled coil</keyword>
<evidence type="ECO:0000256" key="4">
    <source>
        <dbReference type="ARBA" id="ARBA00022475"/>
    </source>
</evidence>
<evidence type="ECO:0000256" key="7">
    <source>
        <dbReference type="ARBA" id="ARBA00023136"/>
    </source>
</evidence>
<dbReference type="InterPro" id="IPR058626">
    <property type="entry name" value="MdtA-like_b-barrel"/>
</dbReference>
<gene>
    <name evidence="13" type="primary">mexA_3</name>
    <name evidence="13" type="ORF">NCTC11842_05765</name>
</gene>
<dbReference type="NCBIfam" id="TIGR01730">
    <property type="entry name" value="RND_mfp"/>
    <property type="match status" value="1"/>
</dbReference>
<dbReference type="Pfam" id="PF25917">
    <property type="entry name" value="BSH_RND"/>
    <property type="match status" value="1"/>
</dbReference>
<feature type="domain" description="YknX-like C-terminal permuted SH3-like" evidence="12">
    <location>
        <begin position="300"/>
        <end position="365"/>
    </location>
</feature>
<dbReference type="Gene3D" id="2.40.50.100">
    <property type="match status" value="1"/>
</dbReference>
<dbReference type="Pfam" id="PF25876">
    <property type="entry name" value="HH_MFP_RND"/>
    <property type="match status" value="1"/>
</dbReference>
<dbReference type="SUPFAM" id="SSF111369">
    <property type="entry name" value="HlyD-like secretion proteins"/>
    <property type="match status" value="1"/>
</dbReference>
<dbReference type="GO" id="GO:0015562">
    <property type="term" value="F:efflux transmembrane transporter activity"/>
    <property type="evidence" value="ECO:0007669"/>
    <property type="project" value="TreeGrafter"/>
</dbReference>
<dbReference type="Gene3D" id="1.10.287.470">
    <property type="entry name" value="Helix hairpin bin"/>
    <property type="match status" value="1"/>
</dbReference>
<protein>
    <submittedName>
        <fullName evidence="13">RND family multidrug transporter membrane fusion protein</fullName>
    </submittedName>
</protein>
<name>A0A2X2D7L2_PSELU</name>
<dbReference type="Proteomes" id="UP000250443">
    <property type="component" value="Unassembled WGS sequence"/>
</dbReference>
<organism evidence="13 14">
    <name type="scientific">Pseudomonas luteola</name>
    <dbReference type="NCBI Taxonomy" id="47886"/>
    <lineage>
        <taxon>Bacteria</taxon>
        <taxon>Pseudomonadati</taxon>
        <taxon>Pseudomonadota</taxon>
        <taxon>Gammaproteobacteria</taxon>
        <taxon>Pseudomonadales</taxon>
        <taxon>Pseudomonadaceae</taxon>
        <taxon>Pseudomonas</taxon>
    </lineage>
</organism>
<evidence type="ECO:0000259" key="9">
    <source>
        <dbReference type="Pfam" id="PF25876"/>
    </source>
</evidence>
<evidence type="ECO:0000256" key="1">
    <source>
        <dbReference type="ARBA" id="ARBA00004533"/>
    </source>
</evidence>
<dbReference type="InterPro" id="IPR058624">
    <property type="entry name" value="MdtA-like_HH"/>
</dbReference>
<dbReference type="InterPro" id="IPR058637">
    <property type="entry name" value="YknX-like_C"/>
</dbReference>